<sequence length="129" mass="14997">MILPYLQWAITTIDSFWTNSWASYSTNSSAKAKLNAARAIVIRSLVLIEEANVSIRGLELNKRNVDTTLRNANSIIKDRDYHKEQTTWLQESLNKLKRELRIVSDERDKLSLMWPNFLRDAIMPFGLRS</sequence>
<dbReference type="AlphaFoldDB" id="A0ABD1X834"/>
<evidence type="ECO:0000313" key="2">
    <source>
        <dbReference type="Proteomes" id="UP001604277"/>
    </source>
</evidence>
<gene>
    <name evidence="1" type="ORF">Fot_02873</name>
</gene>
<keyword evidence="2" id="KW-1185">Reference proteome</keyword>
<dbReference type="Proteomes" id="UP001604277">
    <property type="component" value="Unassembled WGS sequence"/>
</dbReference>
<protein>
    <submittedName>
        <fullName evidence="1">Uncharacterized protein</fullName>
    </submittedName>
</protein>
<comment type="caution">
    <text evidence="1">The sequence shown here is derived from an EMBL/GenBank/DDBJ whole genome shotgun (WGS) entry which is preliminary data.</text>
</comment>
<evidence type="ECO:0000313" key="1">
    <source>
        <dbReference type="EMBL" id="KAL2558134.1"/>
    </source>
</evidence>
<reference evidence="2" key="1">
    <citation type="submission" date="2024-07" db="EMBL/GenBank/DDBJ databases">
        <title>Two chromosome-level genome assemblies of Korean endemic species Abeliophyllum distichum and Forsythia ovata (Oleaceae).</title>
        <authorList>
            <person name="Jang H."/>
        </authorList>
    </citation>
    <scope>NUCLEOTIDE SEQUENCE [LARGE SCALE GENOMIC DNA]</scope>
</reference>
<accession>A0ABD1X834</accession>
<name>A0ABD1X834_9LAMI</name>
<proteinExistence type="predicted"/>
<dbReference type="EMBL" id="JBFOLJ010000001">
    <property type="protein sequence ID" value="KAL2558134.1"/>
    <property type="molecule type" value="Genomic_DNA"/>
</dbReference>
<organism evidence="1 2">
    <name type="scientific">Forsythia ovata</name>
    <dbReference type="NCBI Taxonomy" id="205694"/>
    <lineage>
        <taxon>Eukaryota</taxon>
        <taxon>Viridiplantae</taxon>
        <taxon>Streptophyta</taxon>
        <taxon>Embryophyta</taxon>
        <taxon>Tracheophyta</taxon>
        <taxon>Spermatophyta</taxon>
        <taxon>Magnoliopsida</taxon>
        <taxon>eudicotyledons</taxon>
        <taxon>Gunneridae</taxon>
        <taxon>Pentapetalae</taxon>
        <taxon>asterids</taxon>
        <taxon>lamiids</taxon>
        <taxon>Lamiales</taxon>
        <taxon>Oleaceae</taxon>
        <taxon>Forsythieae</taxon>
        <taxon>Forsythia</taxon>
    </lineage>
</organism>